<feature type="transmembrane region" description="Helical" evidence="13">
    <location>
        <begin position="42"/>
        <end position="60"/>
    </location>
</feature>
<dbReference type="InterPro" id="IPR036396">
    <property type="entry name" value="Cyt_P450_sf"/>
</dbReference>
<reference evidence="14" key="1">
    <citation type="submission" date="2020-12" db="EMBL/GenBank/DDBJ databases">
        <title>Metabolic potential, ecology and presence of endohyphal bacteria is reflected in genomic diversity of Mucoromycotina.</title>
        <authorList>
            <person name="Muszewska A."/>
            <person name="Okrasinska A."/>
            <person name="Steczkiewicz K."/>
            <person name="Drgas O."/>
            <person name="Orlowska M."/>
            <person name="Perlinska-Lenart U."/>
            <person name="Aleksandrzak-Piekarczyk T."/>
            <person name="Szatraj K."/>
            <person name="Zielenkiewicz U."/>
            <person name="Pilsyk S."/>
            <person name="Malc E."/>
            <person name="Mieczkowski P."/>
            <person name="Kruszewska J.S."/>
            <person name="Biernat P."/>
            <person name="Pawlowska J."/>
        </authorList>
    </citation>
    <scope>NUCLEOTIDE SEQUENCE</scope>
    <source>
        <strain evidence="14">WA0000017839</strain>
    </source>
</reference>
<keyword evidence="4 11" id="KW-0349">Heme</keyword>
<protein>
    <recommendedName>
        <fullName evidence="16">Cytochrome P450</fullName>
    </recommendedName>
</protein>
<dbReference type="InterPro" id="IPR002403">
    <property type="entry name" value="Cyt_P450_E_grp-IV"/>
</dbReference>
<keyword evidence="10 13" id="KW-0472">Membrane</keyword>
<comment type="similarity">
    <text evidence="3 12">Belongs to the cytochrome P450 family.</text>
</comment>
<dbReference type="InterPro" id="IPR001128">
    <property type="entry name" value="Cyt_P450"/>
</dbReference>
<dbReference type="InterPro" id="IPR017972">
    <property type="entry name" value="Cyt_P450_CS"/>
</dbReference>
<proteinExistence type="inferred from homology"/>
<dbReference type="GO" id="GO:0005506">
    <property type="term" value="F:iron ion binding"/>
    <property type="evidence" value="ECO:0007669"/>
    <property type="project" value="InterPro"/>
</dbReference>
<evidence type="ECO:0000256" key="4">
    <source>
        <dbReference type="ARBA" id="ARBA00022617"/>
    </source>
</evidence>
<dbReference type="Pfam" id="PF00067">
    <property type="entry name" value="p450"/>
    <property type="match status" value="1"/>
</dbReference>
<keyword evidence="6 11" id="KW-0479">Metal-binding</keyword>
<sequence>MDYINTIATKNAPIHNAIQIIKQLPITEKLIHMYKRSSKNELLFIGTATFITLYNLSAYLKVKRQKLNSPPTVPYSLPLFGHNLYMMFMPSKFLDWCNERYGEIYNLNLQGKTMTITNGKLGEEAMKANAEDLSLDHGIVRDVLHLDYVFDETILDIGMTVNPAVARMALPNSKMPMYVAGIQSGLENACRALLNEKTTAVQNPSPFFQNFVAYMSVPGLIGDEFALNIEVIESFASFTGDVIKNVPLFMAVPTFLHKYILPFVQSAKKHESVMLKHVAPVVIERREKMRLAEEAGKEHGLVENFLQGLVEFEQTDENGVRTHCSAEQLSRAVLLVAFASVHTTSMNLSFSIYWLLARPDLMERLVEEIERILPGDTPVSATALAEMKFLNNFTREVLRQGGDSIANGKKAMRDFTFSNGYQVPQGRIVASSVRQMNFGDNSIRNSVEEMNPDMSLNKTSTTPARDFVSFGAGKHLCPGRFFAVQEIQMTLVYLIKNYDIKTVSGKRPQPICHIAGYMVINSEEPLVFTRKH</sequence>
<dbReference type="EMBL" id="JAEPRD010000088">
    <property type="protein sequence ID" value="KAG2200076.1"/>
    <property type="molecule type" value="Genomic_DNA"/>
</dbReference>
<keyword evidence="15" id="KW-1185">Reference proteome</keyword>
<comment type="subcellular location">
    <subcellularLocation>
        <location evidence="2">Membrane</location>
    </subcellularLocation>
</comment>
<name>A0A8H7UVF0_9FUNG</name>
<dbReference type="OrthoDB" id="1844152at2759"/>
<evidence type="ECO:0000256" key="10">
    <source>
        <dbReference type="ARBA" id="ARBA00023136"/>
    </source>
</evidence>
<dbReference type="PRINTS" id="PR00385">
    <property type="entry name" value="P450"/>
</dbReference>
<evidence type="ECO:0000256" key="9">
    <source>
        <dbReference type="ARBA" id="ARBA00023033"/>
    </source>
</evidence>
<dbReference type="CDD" id="cd11041">
    <property type="entry name" value="CYP503A1-like"/>
    <property type="match status" value="1"/>
</dbReference>
<evidence type="ECO:0008006" key="16">
    <source>
        <dbReference type="Google" id="ProtNLM"/>
    </source>
</evidence>
<dbReference type="GO" id="GO:0016020">
    <property type="term" value="C:membrane"/>
    <property type="evidence" value="ECO:0007669"/>
    <property type="project" value="UniProtKB-SubCell"/>
</dbReference>
<evidence type="ECO:0000256" key="7">
    <source>
        <dbReference type="ARBA" id="ARBA00022989"/>
    </source>
</evidence>
<evidence type="ECO:0000256" key="3">
    <source>
        <dbReference type="ARBA" id="ARBA00010617"/>
    </source>
</evidence>
<keyword evidence="12" id="KW-0560">Oxidoreductase</keyword>
<accession>A0A8H7UVF0</accession>
<dbReference type="SUPFAM" id="SSF48264">
    <property type="entry name" value="Cytochrome P450"/>
    <property type="match status" value="1"/>
</dbReference>
<evidence type="ECO:0000256" key="8">
    <source>
        <dbReference type="ARBA" id="ARBA00023004"/>
    </source>
</evidence>
<dbReference type="GO" id="GO:0020037">
    <property type="term" value="F:heme binding"/>
    <property type="evidence" value="ECO:0007669"/>
    <property type="project" value="InterPro"/>
</dbReference>
<evidence type="ECO:0000256" key="2">
    <source>
        <dbReference type="ARBA" id="ARBA00004370"/>
    </source>
</evidence>
<keyword evidence="8 11" id="KW-0408">Iron</keyword>
<evidence type="ECO:0000256" key="13">
    <source>
        <dbReference type="SAM" id="Phobius"/>
    </source>
</evidence>
<dbReference type="Gene3D" id="1.10.630.10">
    <property type="entry name" value="Cytochrome P450"/>
    <property type="match status" value="1"/>
</dbReference>
<dbReference type="GO" id="GO:0004497">
    <property type="term" value="F:monooxygenase activity"/>
    <property type="evidence" value="ECO:0007669"/>
    <property type="project" value="UniProtKB-KW"/>
</dbReference>
<feature type="binding site" description="axial binding residue" evidence="11">
    <location>
        <position position="477"/>
    </location>
    <ligand>
        <name>heme</name>
        <dbReference type="ChEBI" id="CHEBI:30413"/>
    </ligand>
    <ligandPart>
        <name>Fe</name>
        <dbReference type="ChEBI" id="CHEBI:18248"/>
    </ligandPart>
</feature>
<dbReference type="PANTHER" id="PTHR46206:SF5">
    <property type="entry name" value="P450, PUTATIVE (EUROFUNG)-RELATED"/>
    <property type="match status" value="1"/>
</dbReference>
<evidence type="ECO:0000256" key="5">
    <source>
        <dbReference type="ARBA" id="ARBA00022692"/>
    </source>
</evidence>
<evidence type="ECO:0000313" key="14">
    <source>
        <dbReference type="EMBL" id="KAG2200076.1"/>
    </source>
</evidence>
<keyword evidence="9 12" id="KW-0503">Monooxygenase</keyword>
<dbReference type="PANTHER" id="PTHR46206">
    <property type="entry name" value="CYTOCHROME P450"/>
    <property type="match status" value="1"/>
</dbReference>
<keyword evidence="5 13" id="KW-0812">Transmembrane</keyword>
<evidence type="ECO:0000256" key="1">
    <source>
        <dbReference type="ARBA" id="ARBA00001971"/>
    </source>
</evidence>
<evidence type="ECO:0000313" key="15">
    <source>
        <dbReference type="Proteomes" id="UP000603453"/>
    </source>
</evidence>
<comment type="cofactor">
    <cofactor evidence="1 11">
        <name>heme</name>
        <dbReference type="ChEBI" id="CHEBI:30413"/>
    </cofactor>
</comment>
<dbReference type="AlphaFoldDB" id="A0A8H7UVF0"/>
<organism evidence="14 15">
    <name type="scientific">Mucor saturninus</name>
    <dbReference type="NCBI Taxonomy" id="64648"/>
    <lineage>
        <taxon>Eukaryota</taxon>
        <taxon>Fungi</taxon>
        <taxon>Fungi incertae sedis</taxon>
        <taxon>Mucoromycota</taxon>
        <taxon>Mucoromycotina</taxon>
        <taxon>Mucoromycetes</taxon>
        <taxon>Mucorales</taxon>
        <taxon>Mucorineae</taxon>
        <taxon>Mucoraceae</taxon>
        <taxon>Mucor</taxon>
    </lineage>
</organism>
<evidence type="ECO:0000256" key="12">
    <source>
        <dbReference type="RuleBase" id="RU000461"/>
    </source>
</evidence>
<gene>
    <name evidence="14" type="ORF">INT47_007721</name>
</gene>
<evidence type="ECO:0000256" key="11">
    <source>
        <dbReference type="PIRSR" id="PIRSR602403-1"/>
    </source>
</evidence>
<dbReference type="PRINTS" id="PR00465">
    <property type="entry name" value="EP450IV"/>
</dbReference>
<dbReference type="GO" id="GO:0016705">
    <property type="term" value="F:oxidoreductase activity, acting on paired donors, with incorporation or reduction of molecular oxygen"/>
    <property type="evidence" value="ECO:0007669"/>
    <property type="project" value="InterPro"/>
</dbReference>
<dbReference type="Proteomes" id="UP000603453">
    <property type="component" value="Unassembled WGS sequence"/>
</dbReference>
<comment type="caution">
    <text evidence="14">The sequence shown here is derived from an EMBL/GenBank/DDBJ whole genome shotgun (WGS) entry which is preliminary data.</text>
</comment>
<evidence type="ECO:0000256" key="6">
    <source>
        <dbReference type="ARBA" id="ARBA00022723"/>
    </source>
</evidence>
<dbReference type="PROSITE" id="PS00086">
    <property type="entry name" value="CYTOCHROME_P450"/>
    <property type="match status" value="1"/>
</dbReference>
<keyword evidence="7 13" id="KW-1133">Transmembrane helix</keyword>